<proteinExistence type="predicted"/>
<dbReference type="EMBL" id="JBHTMU010000001">
    <property type="protein sequence ID" value="MFD1340896.1"/>
    <property type="molecule type" value="Genomic_DNA"/>
</dbReference>
<evidence type="ECO:0000313" key="1">
    <source>
        <dbReference type="EMBL" id="MFD1340896.1"/>
    </source>
</evidence>
<sequence length="237" mass="26382">MYRPENPSAMQFLESSIVGLRTARHALTHPSLPTRVSLYPMVHVGDPAFYQRVHAEALSHDVVLCEGVSGQTARRLTRAYRWANVGRLGLMVQPAISESSGTRVVRADLDSEEFERLWADAPFHTRLAFTLGSSGYGLWMSVAGSRARLAERLVVEDLADRDDIYARADPVAGPALDVLLSARDARLCARFDDVLSDEDQSIAVLYGAGHMSALMRHLIARRGFRVRSSDWLTVFER</sequence>
<gene>
    <name evidence="1" type="ORF">ACFQ4E_00505</name>
</gene>
<name>A0ABW3ZCM5_9RHOB</name>
<evidence type="ECO:0000313" key="2">
    <source>
        <dbReference type="Proteomes" id="UP001597135"/>
    </source>
</evidence>
<evidence type="ECO:0008006" key="3">
    <source>
        <dbReference type="Google" id="ProtNLM"/>
    </source>
</evidence>
<reference evidence="2" key="1">
    <citation type="journal article" date="2019" name="Int. J. Syst. Evol. Microbiol.">
        <title>The Global Catalogue of Microorganisms (GCM) 10K type strain sequencing project: providing services to taxonomists for standard genome sequencing and annotation.</title>
        <authorList>
            <consortium name="The Broad Institute Genomics Platform"/>
            <consortium name="The Broad Institute Genome Sequencing Center for Infectious Disease"/>
            <person name="Wu L."/>
            <person name="Ma J."/>
        </authorList>
    </citation>
    <scope>NUCLEOTIDE SEQUENCE [LARGE SCALE GENOMIC DNA]</scope>
    <source>
        <strain evidence="2">CCUG 62953</strain>
    </source>
</reference>
<protein>
    <recommendedName>
        <fullName evidence="3">TraB family protein</fullName>
    </recommendedName>
</protein>
<organism evidence="1 2">
    <name type="scientific">Litorisediminicola beolgyonensis</name>
    <dbReference type="NCBI Taxonomy" id="1173614"/>
    <lineage>
        <taxon>Bacteria</taxon>
        <taxon>Pseudomonadati</taxon>
        <taxon>Pseudomonadota</taxon>
        <taxon>Alphaproteobacteria</taxon>
        <taxon>Rhodobacterales</taxon>
        <taxon>Paracoccaceae</taxon>
        <taxon>Litorisediminicola</taxon>
    </lineage>
</organism>
<dbReference type="Proteomes" id="UP001597135">
    <property type="component" value="Unassembled WGS sequence"/>
</dbReference>
<keyword evidence="2" id="KW-1185">Reference proteome</keyword>
<accession>A0ABW3ZCM5</accession>
<comment type="caution">
    <text evidence="1">The sequence shown here is derived from an EMBL/GenBank/DDBJ whole genome shotgun (WGS) entry which is preliminary data.</text>
</comment>